<evidence type="ECO:0000256" key="2">
    <source>
        <dbReference type="ARBA" id="ARBA00023172"/>
    </source>
</evidence>
<reference evidence="4 5" key="1">
    <citation type="submission" date="2016-10" db="EMBL/GenBank/DDBJ databases">
        <authorList>
            <person name="de Groot N.N."/>
        </authorList>
    </citation>
    <scope>NUCLEOTIDE SEQUENCE [LARGE SCALE GENOMIC DNA]</scope>
    <source>
        <strain evidence="4 5">DSM 19033</strain>
    </source>
</reference>
<dbReference type="AlphaFoldDB" id="A0A1H3YG17"/>
<feature type="domain" description="Phage integrase SAM-like" evidence="3">
    <location>
        <begin position="107"/>
        <end position="204"/>
    </location>
</feature>
<accession>A0A1H3YG17</accession>
<dbReference type="InterPro" id="IPR011010">
    <property type="entry name" value="DNA_brk_join_enz"/>
</dbReference>
<dbReference type="STRING" id="425514.SAMN05443550_1026"/>
<sequence length="453" mass="52841">MATISEVIRHSQKKKSDGTWNVQIRVTVNRKSSYIVTPHWVGAKQIRKQGKKYILKDPFIINLISPELARYREMISALGSRTSIYNEKTLAVYLEKGGEVKVEKINVIQFGREQIERLMQAGRDGSARNMITVVNSLQDYFKSDFVPVTEIRAKMLEDYQKFLRTPRTMIRLNQFKKPVQLKFKGLADNGLHNHMRDLRILFNAIVDFYNDEDLGVKIINHYPFKKYKLVELTEKKKPERYVSQFKAIRNCKLPVGSRIQQARDLFLLSFYLCGMNGVDLYQIKPGTALQSRLEYNRSKTKRRKDKAFISVPIHPVAMKLYKKYAGTLQGKYSTHNSLDRALSIGMNALSAKLNIPELEFMDARRMFGSWARNICRCSKDDVGLAMNHKDQSNQITDIYITKDWSIIDEVQSNVIELVRRRSKKFLRWKRRVGVAMKLRNRSNIQRKIEGLKF</sequence>
<keyword evidence="2" id="KW-0233">DNA recombination</keyword>
<dbReference type="GO" id="GO:0006310">
    <property type="term" value="P:DNA recombination"/>
    <property type="evidence" value="ECO:0007669"/>
    <property type="project" value="UniProtKB-KW"/>
</dbReference>
<organism evidence="4 5">
    <name type="scientific">Pedobacter hartonius</name>
    <dbReference type="NCBI Taxonomy" id="425514"/>
    <lineage>
        <taxon>Bacteria</taxon>
        <taxon>Pseudomonadati</taxon>
        <taxon>Bacteroidota</taxon>
        <taxon>Sphingobacteriia</taxon>
        <taxon>Sphingobacteriales</taxon>
        <taxon>Sphingobacteriaceae</taxon>
        <taxon>Pedobacter</taxon>
    </lineage>
</organism>
<keyword evidence="5" id="KW-1185">Reference proteome</keyword>
<evidence type="ECO:0000259" key="3">
    <source>
        <dbReference type="Pfam" id="PF13102"/>
    </source>
</evidence>
<gene>
    <name evidence="4" type="ORF">SAMN05443550_1026</name>
</gene>
<dbReference type="SUPFAM" id="SSF56349">
    <property type="entry name" value="DNA breaking-rejoining enzymes"/>
    <property type="match status" value="1"/>
</dbReference>
<dbReference type="InterPro" id="IPR013762">
    <property type="entry name" value="Integrase-like_cat_sf"/>
</dbReference>
<dbReference type="Gene3D" id="1.10.443.10">
    <property type="entry name" value="Intergrase catalytic core"/>
    <property type="match status" value="1"/>
</dbReference>
<dbReference type="Proteomes" id="UP000198850">
    <property type="component" value="Unassembled WGS sequence"/>
</dbReference>
<dbReference type="Gene3D" id="1.10.150.130">
    <property type="match status" value="1"/>
</dbReference>
<dbReference type="OrthoDB" id="5326076at2"/>
<dbReference type="InterPro" id="IPR010998">
    <property type="entry name" value="Integrase_recombinase_N"/>
</dbReference>
<name>A0A1H3YG17_9SPHI</name>
<dbReference type="GO" id="GO:0003677">
    <property type="term" value="F:DNA binding"/>
    <property type="evidence" value="ECO:0007669"/>
    <property type="project" value="UniProtKB-KW"/>
</dbReference>
<protein>
    <submittedName>
        <fullName evidence="4">Phage integrase SAM-like domain-containing protein</fullName>
    </submittedName>
</protein>
<evidence type="ECO:0000256" key="1">
    <source>
        <dbReference type="ARBA" id="ARBA00023125"/>
    </source>
</evidence>
<dbReference type="InterPro" id="IPR025269">
    <property type="entry name" value="SAM-like_dom"/>
</dbReference>
<dbReference type="EMBL" id="FNRA01000002">
    <property type="protein sequence ID" value="SEA10539.1"/>
    <property type="molecule type" value="Genomic_DNA"/>
</dbReference>
<proteinExistence type="predicted"/>
<dbReference type="Pfam" id="PF13102">
    <property type="entry name" value="Phage_int_SAM_5"/>
    <property type="match status" value="1"/>
</dbReference>
<keyword evidence="1" id="KW-0238">DNA-binding</keyword>
<dbReference type="GO" id="GO:0015074">
    <property type="term" value="P:DNA integration"/>
    <property type="evidence" value="ECO:0007669"/>
    <property type="project" value="InterPro"/>
</dbReference>
<evidence type="ECO:0000313" key="4">
    <source>
        <dbReference type="EMBL" id="SEA10539.1"/>
    </source>
</evidence>
<evidence type="ECO:0000313" key="5">
    <source>
        <dbReference type="Proteomes" id="UP000198850"/>
    </source>
</evidence>